<dbReference type="PROSITE" id="PS51658">
    <property type="entry name" value="BFN"/>
    <property type="match status" value="1"/>
</dbReference>
<dbReference type="GO" id="GO:0004518">
    <property type="term" value="F:nuclease activity"/>
    <property type="evidence" value="ECO:0007669"/>
    <property type="project" value="InterPro"/>
</dbReference>
<dbReference type="Proteomes" id="UP000185478">
    <property type="component" value="Chromosome"/>
</dbReference>
<dbReference type="InterPro" id="IPR036104">
    <property type="entry name" value="BFN_sf"/>
</dbReference>
<dbReference type="EMBL" id="CP009245">
    <property type="protein sequence ID" value="APT84714.1"/>
    <property type="molecule type" value="Genomic_DNA"/>
</dbReference>
<feature type="domain" description="BFN" evidence="2">
    <location>
        <begin position="11"/>
        <end position="139"/>
    </location>
</feature>
<dbReference type="Pfam" id="PF02577">
    <property type="entry name" value="BFN_dom"/>
    <property type="match status" value="1"/>
</dbReference>
<evidence type="ECO:0000313" key="4">
    <source>
        <dbReference type="Proteomes" id="UP000185478"/>
    </source>
</evidence>
<evidence type="ECO:0000256" key="1">
    <source>
        <dbReference type="SAM" id="MobiDB-lite"/>
    </source>
</evidence>
<dbReference type="OrthoDB" id="9788698at2"/>
<accession>A0A1L7CFW6</accession>
<name>A0A1L7CFW6_9CORY</name>
<dbReference type="KEGG" id="caqu:CAQU_06125"/>
<dbReference type="SUPFAM" id="SSF103256">
    <property type="entry name" value="Hypothetical protein TM0160"/>
    <property type="match status" value="1"/>
</dbReference>
<sequence length="213" mass="23098">MSEADSGANAPEEVFYAGVHTAGPENFPCIVLFSQTRQVIFPVWVSPEGAAQVLAHESGGGNRRPDMVDVLKDLAEQVGCEPQNVQITDYNKGVAYAYISLSPDYLVDARPSDAISFARLADIPILVTPSLLSQYGIPLDTFAGDVPFDMSNWIEPEDVYPDLSARLSAVGDEDADASFAEMMKNLGFDEDDLIAEMSDELGEDPQGEDRKDS</sequence>
<evidence type="ECO:0000259" key="2">
    <source>
        <dbReference type="PROSITE" id="PS51658"/>
    </source>
</evidence>
<reference evidence="3 4" key="1">
    <citation type="submission" date="2014-08" db="EMBL/GenBank/DDBJ databases">
        <title>Complete genome sequence of Corynebacterium aquilae S-613T(T) (=DSM 44791(T)), isolated from the choana of a healthy golden eagle.</title>
        <authorList>
            <person name="Ruckert C."/>
            <person name="Albersmeier A."/>
            <person name="Winkler A."/>
            <person name="Kalinowski J."/>
        </authorList>
    </citation>
    <scope>NUCLEOTIDE SEQUENCE [LARGE SCALE GENOMIC DNA]</scope>
    <source>
        <strain evidence="3 4">S-613</strain>
    </source>
</reference>
<keyword evidence="4" id="KW-1185">Reference proteome</keyword>
<dbReference type="Gene3D" id="3.10.690.10">
    <property type="entry name" value="Bifunctional nuclease domain"/>
    <property type="match status" value="1"/>
</dbReference>
<protein>
    <recommendedName>
        <fullName evidence="2">BFN domain-containing protein</fullName>
    </recommendedName>
</protein>
<dbReference type="STRING" id="1431546.CAQU_06125"/>
<dbReference type="InterPro" id="IPR003729">
    <property type="entry name" value="Bi_nuclease_dom"/>
</dbReference>
<proteinExistence type="predicted"/>
<evidence type="ECO:0000313" key="3">
    <source>
        <dbReference type="EMBL" id="APT84714.1"/>
    </source>
</evidence>
<feature type="compositionally biased region" description="Acidic residues" evidence="1">
    <location>
        <begin position="194"/>
        <end position="206"/>
    </location>
</feature>
<dbReference type="RefSeq" id="WP_075726079.1">
    <property type="nucleotide sequence ID" value="NZ_CP009245.1"/>
</dbReference>
<gene>
    <name evidence="3" type="ORF">CAQU_06125</name>
</gene>
<dbReference type="AlphaFoldDB" id="A0A1L7CFW6"/>
<feature type="region of interest" description="Disordered" evidence="1">
    <location>
        <begin position="194"/>
        <end position="213"/>
    </location>
</feature>
<organism evidence="3 4">
    <name type="scientific">Corynebacterium aquilae DSM 44791</name>
    <dbReference type="NCBI Taxonomy" id="1431546"/>
    <lineage>
        <taxon>Bacteria</taxon>
        <taxon>Bacillati</taxon>
        <taxon>Actinomycetota</taxon>
        <taxon>Actinomycetes</taxon>
        <taxon>Mycobacteriales</taxon>
        <taxon>Corynebacteriaceae</taxon>
        <taxon>Corynebacterium</taxon>
    </lineage>
</organism>